<feature type="signal peptide" evidence="1">
    <location>
        <begin position="1"/>
        <end position="22"/>
    </location>
</feature>
<dbReference type="PROSITE" id="PS51257">
    <property type="entry name" value="PROKAR_LIPOPROTEIN"/>
    <property type="match status" value="1"/>
</dbReference>
<sequence length="127" mass="13979">MSSKIMFTRRLVIALSSSLILASCTSSYYLAPDSKAQAPAENQHITMRVGEKRLLVADGVERAQPAIPSKIDVYVEDANIATITNRSWRTYVVAKQAGTTKVYLSGGLTRHQQNRPEPPYVTLTVTP</sequence>
<keyword evidence="1" id="KW-0732">Signal</keyword>
<gene>
    <name evidence="2" type="ORF">JIN82_15815</name>
</gene>
<comment type="caution">
    <text evidence="2">The sequence shown here is derived from an EMBL/GenBank/DDBJ whole genome shotgun (WGS) entry which is preliminary data.</text>
</comment>
<dbReference type="EMBL" id="JAENIM010000046">
    <property type="protein sequence ID" value="MBK1792632.1"/>
    <property type="molecule type" value="Genomic_DNA"/>
</dbReference>
<dbReference type="AlphaFoldDB" id="A0A8J7MGS9"/>
<evidence type="ECO:0000256" key="1">
    <source>
        <dbReference type="SAM" id="SignalP"/>
    </source>
</evidence>
<evidence type="ECO:0000313" key="3">
    <source>
        <dbReference type="Proteomes" id="UP000624703"/>
    </source>
</evidence>
<name>A0A8J7MGS9_9BACT</name>
<proteinExistence type="predicted"/>
<protein>
    <submittedName>
        <fullName evidence="2">Uncharacterized protein</fullName>
    </submittedName>
</protein>
<evidence type="ECO:0000313" key="2">
    <source>
        <dbReference type="EMBL" id="MBK1792632.1"/>
    </source>
</evidence>
<dbReference type="Proteomes" id="UP000624703">
    <property type="component" value="Unassembled WGS sequence"/>
</dbReference>
<feature type="chain" id="PRO_5035325621" evidence="1">
    <location>
        <begin position="23"/>
        <end position="127"/>
    </location>
</feature>
<keyword evidence="3" id="KW-1185">Reference proteome</keyword>
<accession>A0A8J7MGS9</accession>
<organism evidence="2 3">
    <name type="scientific">Persicirhabdus sediminis</name>
    <dbReference type="NCBI Taxonomy" id="454144"/>
    <lineage>
        <taxon>Bacteria</taxon>
        <taxon>Pseudomonadati</taxon>
        <taxon>Verrucomicrobiota</taxon>
        <taxon>Verrucomicrobiia</taxon>
        <taxon>Verrucomicrobiales</taxon>
        <taxon>Verrucomicrobiaceae</taxon>
        <taxon>Persicirhabdus</taxon>
    </lineage>
</organism>
<reference evidence="2" key="1">
    <citation type="submission" date="2021-01" db="EMBL/GenBank/DDBJ databases">
        <title>Modified the classification status of verrucomicrobia.</title>
        <authorList>
            <person name="Feng X."/>
        </authorList>
    </citation>
    <scope>NUCLEOTIDE SEQUENCE</scope>
    <source>
        <strain evidence="2">_KCTC 22039</strain>
    </source>
</reference>